<accession>A0A1F8AS75</accession>
<dbReference type="Proteomes" id="UP000178603">
    <property type="component" value="Unassembled WGS sequence"/>
</dbReference>
<dbReference type="InterPro" id="IPR027417">
    <property type="entry name" value="P-loop_NTPase"/>
</dbReference>
<gene>
    <name evidence="1" type="ORF">A3E44_00250</name>
</gene>
<organism evidence="1 2">
    <name type="scientific">Candidatus Woesebacteria bacterium RIFCSPHIGHO2_12_FULL_41_24</name>
    <dbReference type="NCBI Taxonomy" id="1802510"/>
    <lineage>
        <taxon>Bacteria</taxon>
        <taxon>Candidatus Woeseibacteriota</taxon>
    </lineage>
</organism>
<reference evidence="1 2" key="1">
    <citation type="journal article" date="2016" name="Nat. Commun.">
        <title>Thousands of microbial genomes shed light on interconnected biogeochemical processes in an aquifer system.</title>
        <authorList>
            <person name="Anantharaman K."/>
            <person name="Brown C.T."/>
            <person name="Hug L.A."/>
            <person name="Sharon I."/>
            <person name="Castelle C.J."/>
            <person name="Probst A.J."/>
            <person name="Thomas B.C."/>
            <person name="Singh A."/>
            <person name="Wilkins M.J."/>
            <person name="Karaoz U."/>
            <person name="Brodie E.L."/>
            <person name="Williams K.H."/>
            <person name="Hubbard S.S."/>
            <person name="Banfield J.F."/>
        </authorList>
    </citation>
    <scope>NUCLEOTIDE SEQUENCE [LARGE SCALE GENOMIC DNA]</scope>
</reference>
<comment type="caution">
    <text evidence="1">The sequence shown here is derived from an EMBL/GenBank/DDBJ whole genome shotgun (WGS) entry which is preliminary data.</text>
</comment>
<evidence type="ECO:0000313" key="2">
    <source>
        <dbReference type="Proteomes" id="UP000178603"/>
    </source>
</evidence>
<evidence type="ECO:0000313" key="1">
    <source>
        <dbReference type="EMBL" id="OGM54480.1"/>
    </source>
</evidence>
<dbReference type="Gene3D" id="3.40.50.300">
    <property type="entry name" value="P-loop containing nucleotide triphosphate hydrolases"/>
    <property type="match status" value="1"/>
</dbReference>
<dbReference type="EMBL" id="MGGW01000014">
    <property type="protein sequence ID" value="OGM54480.1"/>
    <property type="molecule type" value="Genomic_DNA"/>
</dbReference>
<proteinExistence type="predicted"/>
<dbReference type="SUPFAM" id="SSF52540">
    <property type="entry name" value="P-loop containing nucleoside triphosphate hydrolases"/>
    <property type="match status" value="1"/>
</dbReference>
<sequence length="178" mass="20472">MTERIFIYGVPGVGKTRLSKIFGKNFNMPVVEMDRIKRKARKGKTKDRFPFLYLGTCKAYCKFGGLNKENTIKGLIAVRLALRKAVADEAKKYTAAIFEGAFLDPYSLKRLGRPILLTTANEKRHRIQFLYHVDRLLDLKSSEFKSARMIQEYLTEEAKILNIEIVDNSTSVESVPFW</sequence>
<protein>
    <submittedName>
        <fullName evidence="1">Uncharacterized protein</fullName>
    </submittedName>
</protein>
<dbReference type="AlphaFoldDB" id="A0A1F8AS75"/>
<name>A0A1F8AS75_9BACT</name>